<dbReference type="InterPro" id="IPR001163">
    <property type="entry name" value="Sm_dom_euk/arc"/>
</dbReference>
<reference evidence="2 3" key="1">
    <citation type="journal article" date="2024" name="bioRxiv">
        <title>A reference genome for Trichogramma kaykai: A tiny desert-dwelling parasitoid wasp with competing sex-ratio distorters.</title>
        <authorList>
            <person name="Culotta J."/>
            <person name="Lindsey A.R."/>
        </authorList>
    </citation>
    <scope>NUCLEOTIDE SEQUENCE [LARGE SCALE GENOMIC DNA]</scope>
    <source>
        <strain evidence="2 3">KSX58</strain>
    </source>
</reference>
<evidence type="ECO:0000259" key="1">
    <source>
        <dbReference type="SMART" id="SM00651"/>
    </source>
</evidence>
<dbReference type="Proteomes" id="UP001627154">
    <property type="component" value="Unassembled WGS sequence"/>
</dbReference>
<dbReference type="InterPro" id="IPR052840">
    <property type="entry name" value="U7_snRNA_Sm-like"/>
</dbReference>
<name>A0ABD2WKQ7_9HYME</name>
<comment type="caution">
    <text evidence="2">The sequence shown here is derived from an EMBL/GenBank/DDBJ whole genome shotgun (WGS) entry which is preliminary data.</text>
</comment>
<dbReference type="PANTHER" id="PTHR21196">
    <property type="entry name" value="U7 SNRNA-ASSOCIATED SM-LIKE PROTEIN LSM10"/>
    <property type="match status" value="1"/>
</dbReference>
<dbReference type="InterPro" id="IPR010920">
    <property type="entry name" value="LSM_dom_sf"/>
</dbReference>
<accession>A0ABD2WKQ7</accession>
<protein>
    <recommendedName>
        <fullName evidence="1">Sm domain-containing protein</fullName>
    </recommendedName>
</protein>
<dbReference type="PANTHER" id="PTHR21196:SF1">
    <property type="entry name" value="U7 SNRNA-ASSOCIATED SM-LIKE PROTEIN LSM10"/>
    <property type="match status" value="1"/>
</dbReference>
<sequence length="113" mass="12964">MGQPIDPTERNFFYNTLSILLRAVEGERTTVDLRNESAINGIVEQADGFMNIVMKDCIFTDPRGDSFKYEIFFVQARNIRYVQIPPHFSHAVHKHAKRLPRCSNAEFATVICS</sequence>
<evidence type="ECO:0000313" key="2">
    <source>
        <dbReference type="EMBL" id="KAL3393300.1"/>
    </source>
</evidence>
<dbReference type="CDD" id="cd01733">
    <property type="entry name" value="LSm10"/>
    <property type="match status" value="1"/>
</dbReference>
<dbReference type="Pfam" id="PF01423">
    <property type="entry name" value="LSM"/>
    <property type="match status" value="1"/>
</dbReference>
<gene>
    <name evidence="2" type="ORF">TKK_012182</name>
</gene>
<dbReference type="Gene3D" id="2.30.30.100">
    <property type="match status" value="1"/>
</dbReference>
<feature type="domain" description="Sm" evidence="1">
    <location>
        <begin position="19"/>
        <end position="84"/>
    </location>
</feature>
<organism evidence="2 3">
    <name type="scientific">Trichogramma kaykai</name>
    <dbReference type="NCBI Taxonomy" id="54128"/>
    <lineage>
        <taxon>Eukaryota</taxon>
        <taxon>Metazoa</taxon>
        <taxon>Ecdysozoa</taxon>
        <taxon>Arthropoda</taxon>
        <taxon>Hexapoda</taxon>
        <taxon>Insecta</taxon>
        <taxon>Pterygota</taxon>
        <taxon>Neoptera</taxon>
        <taxon>Endopterygota</taxon>
        <taxon>Hymenoptera</taxon>
        <taxon>Apocrita</taxon>
        <taxon>Proctotrupomorpha</taxon>
        <taxon>Chalcidoidea</taxon>
        <taxon>Trichogrammatidae</taxon>
        <taxon>Trichogramma</taxon>
    </lineage>
</organism>
<dbReference type="EMBL" id="JBJJXI010000098">
    <property type="protein sequence ID" value="KAL3393300.1"/>
    <property type="molecule type" value="Genomic_DNA"/>
</dbReference>
<dbReference type="AlphaFoldDB" id="A0ABD2WKQ7"/>
<dbReference type="SMART" id="SM00651">
    <property type="entry name" value="Sm"/>
    <property type="match status" value="1"/>
</dbReference>
<keyword evidence="3" id="KW-1185">Reference proteome</keyword>
<proteinExistence type="predicted"/>
<evidence type="ECO:0000313" key="3">
    <source>
        <dbReference type="Proteomes" id="UP001627154"/>
    </source>
</evidence>
<dbReference type="SUPFAM" id="SSF50182">
    <property type="entry name" value="Sm-like ribonucleoproteins"/>
    <property type="match status" value="1"/>
</dbReference>